<dbReference type="Gene3D" id="3.40.720.10">
    <property type="entry name" value="Alkaline Phosphatase, subunit A"/>
    <property type="match status" value="1"/>
</dbReference>
<feature type="domain" description="Sulfatase N-terminal" evidence="6">
    <location>
        <begin position="22"/>
        <end position="322"/>
    </location>
</feature>
<evidence type="ECO:0000256" key="5">
    <source>
        <dbReference type="SAM" id="SignalP"/>
    </source>
</evidence>
<evidence type="ECO:0000256" key="3">
    <source>
        <dbReference type="ARBA" id="ARBA00022801"/>
    </source>
</evidence>
<name>A0ABW4ZA67_9BACT</name>
<keyword evidence="2" id="KW-0479">Metal-binding</keyword>
<gene>
    <name evidence="7" type="ORF">ACFSW8_07630</name>
</gene>
<dbReference type="Pfam" id="PF00884">
    <property type="entry name" value="Sulfatase"/>
    <property type="match status" value="1"/>
</dbReference>
<keyword evidence="8" id="KW-1185">Reference proteome</keyword>
<evidence type="ECO:0000256" key="2">
    <source>
        <dbReference type="ARBA" id="ARBA00022723"/>
    </source>
</evidence>
<evidence type="ECO:0000313" key="7">
    <source>
        <dbReference type="EMBL" id="MFD2158762.1"/>
    </source>
</evidence>
<dbReference type="RefSeq" id="WP_377177871.1">
    <property type="nucleotide sequence ID" value="NZ_JBHUJB010000033.1"/>
</dbReference>
<evidence type="ECO:0000259" key="6">
    <source>
        <dbReference type="Pfam" id="PF00884"/>
    </source>
</evidence>
<accession>A0ABW4ZA67</accession>
<dbReference type="InterPro" id="IPR050738">
    <property type="entry name" value="Sulfatase"/>
</dbReference>
<comment type="similarity">
    <text evidence="1">Belongs to the sulfatase family.</text>
</comment>
<keyword evidence="5" id="KW-0732">Signal</keyword>
<proteinExistence type="inferred from homology"/>
<dbReference type="PANTHER" id="PTHR42693:SF53">
    <property type="entry name" value="ENDO-4-O-SULFATASE"/>
    <property type="match status" value="1"/>
</dbReference>
<sequence length="449" mass="50194">MIRSTLIACLLAGVTALASERPNVIVIMADDLGYRDLGFQGSEVVKTPHLDALAKNGVIFTDGHAAASVCSPSRAGFITGRYQQRFGHEANCPRGKQGMVTSEYTMGQAFQSIGYKTYMIGKWHLGNLEEMYPTQRGFDSFWGLREGSRGFFYKEGKEKFGNYHSIEENGKHVAFEGFLTDRMTDAGIAMIEANKQDPFFMFLSYTAPHTPLQATPEDKAKANGNAYHALIQNMDDNIGRLVAYLEENKMRENTVIWFLSDNGGTVGSASNYPLNGKKGVEFEGGHRVPFIVNWPAKIKGGQRFDGLTSAMDIFPTSFKLAGGKETPNKLDGVDLLPYLVGEKSGDPHATLYWRKLEQAAIRHGDWKMIRGEGLPEMLYKMGDDTSELNDVAKQHPEKVQELGKMITDWEKELVEPLWQEGKGFIKVRYKKNIEYRDAEMVKPTLGAKK</sequence>
<dbReference type="InterPro" id="IPR024607">
    <property type="entry name" value="Sulfatase_CS"/>
</dbReference>
<dbReference type="EMBL" id="JBHUJB010000033">
    <property type="protein sequence ID" value="MFD2158762.1"/>
    <property type="molecule type" value="Genomic_DNA"/>
</dbReference>
<evidence type="ECO:0000256" key="4">
    <source>
        <dbReference type="ARBA" id="ARBA00022837"/>
    </source>
</evidence>
<evidence type="ECO:0000313" key="8">
    <source>
        <dbReference type="Proteomes" id="UP001597389"/>
    </source>
</evidence>
<evidence type="ECO:0000256" key="1">
    <source>
        <dbReference type="ARBA" id="ARBA00008779"/>
    </source>
</evidence>
<feature type="chain" id="PRO_5046676248" evidence="5">
    <location>
        <begin position="19"/>
        <end position="449"/>
    </location>
</feature>
<keyword evidence="3" id="KW-0378">Hydrolase</keyword>
<dbReference type="PROSITE" id="PS00149">
    <property type="entry name" value="SULFATASE_2"/>
    <property type="match status" value="1"/>
</dbReference>
<feature type="signal peptide" evidence="5">
    <location>
        <begin position="1"/>
        <end position="18"/>
    </location>
</feature>
<keyword evidence="4" id="KW-0106">Calcium</keyword>
<organism evidence="7 8">
    <name type="scientific">Rubritalea tangerina</name>
    <dbReference type="NCBI Taxonomy" id="430798"/>
    <lineage>
        <taxon>Bacteria</taxon>
        <taxon>Pseudomonadati</taxon>
        <taxon>Verrucomicrobiota</taxon>
        <taxon>Verrucomicrobiia</taxon>
        <taxon>Verrucomicrobiales</taxon>
        <taxon>Rubritaleaceae</taxon>
        <taxon>Rubritalea</taxon>
    </lineage>
</organism>
<dbReference type="PANTHER" id="PTHR42693">
    <property type="entry name" value="ARYLSULFATASE FAMILY MEMBER"/>
    <property type="match status" value="1"/>
</dbReference>
<protein>
    <submittedName>
        <fullName evidence="7">Sulfatase-like hydrolase/transferase</fullName>
    </submittedName>
</protein>
<reference evidence="8" key="1">
    <citation type="journal article" date="2019" name="Int. J. Syst. Evol. Microbiol.">
        <title>The Global Catalogue of Microorganisms (GCM) 10K type strain sequencing project: providing services to taxonomists for standard genome sequencing and annotation.</title>
        <authorList>
            <consortium name="The Broad Institute Genomics Platform"/>
            <consortium name="The Broad Institute Genome Sequencing Center for Infectious Disease"/>
            <person name="Wu L."/>
            <person name="Ma J."/>
        </authorList>
    </citation>
    <scope>NUCLEOTIDE SEQUENCE [LARGE SCALE GENOMIC DNA]</scope>
    <source>
        <strain evidence="8">CCUG 57942</strain>
    </source>
</reference>
<dbReference type="PROSITE" id="PS00523">
    <property type="entry name" value="SULFATASE_1"/>
    <property type="match status" value="1"/>
</dbReference>
<comment type="caution">
    <text evidence="7">The sequence shown here is derived from an EMBL/GenBank/DDBJ whole genome shotgun (WGS) entry which is preliminary data.</text>
</comment>
<dbReference type="Gene3D" id="3.30.1120.10">
    <property type="match status" value="1"/>
</dbReference>
<dbReference type="InterPro" id="IPR000917">
    <property type="entry name" value="Sulfatase_N"/>
</dbReference>
<dbReference type="InterPro" id="IPR017850">
    <property type="entry name" value="Alkaline_phosphatase_core_sf"/>
</dbReference>
<dbReference type="Proteomes" id="UP001597389">
    <property type="component" value="Unassembled WGS sequence"/>
</dbReference>
<dbReference type="SUPFAM" id="SSF53649">
    <property type="entry name" value="Alkaline phosphatase-like"/>
    <property type="match status" value="1"/>
</dbReference>